<dbReference type="FunFam" id="1.10.10.60:FF:000404">
    <property type="entry name" value="Transcription factor MYB97"/>
    <property type="match status" value="1"/>
</dbReference>
<feature type="region of interest" description="Disordered" evidence="8">
    <location>
        <begin position="372"/>
        <end position="437"/>
    </location>
</feature>
<dbReference type="PROSITE" id="PS50090">
    <property type="entry name" value="MYB_LIKE"/>
    <property type="match status" value="2"/>
</dbReference>
<evidence type="ECO:0000256" key="1">
    <source>
        <dbReference type="ARBA" id="ARBA00004123"/>
    </source>
</evidence>
<evidence type="ECO:0000256" key="7">
    <source>
        <dbReference type="ARBA" id="ARBA00023242"/>
    </source>
</evidence>
<proteinExistence type="predicted"/>
<feature type="compositionally biased region" description="Polar residues" evidence="8">
    <location>
        <begin position="427"/>
        <end position="437"/>
    </location>
</feature>
<feature type="compositionally biased region" description="Polar residues" evidence="8">
    <location>
        <begin position="1"/>
        <end position="13"/>
    </location>
</feature>
<protein>
    <submittedName>
        <fullName evidence="11">Transcription factor MYB34</fullName>
    </submittedName>
</protein>
<dbReference type="InterPro" id="IPR017930">
    <property type="entry name" value="Myb_dom"/>
</dbReference>
<keyword evidence="4" id="KW-0238">DNA-binding</keyword>
<comment type="caution">
    <text evidence="11">The sequence shown here is derived from an EMBL/GenBank/DDBJ whole genome shotgun (WGS) entry which is preliminary data.</text>
</comment>
<reference evidence="11" key="1">
    <citation type="submission" date="2019-09" db="EMBL/GenBank/DDBJ databases">
        <title>Draft genome information of white flower Hibiscus syriacus.</title>
        <authorList>
            <person name="Kim Y.-M."/>
        </authorList>
    </citation>
    <scope>NUCLEOTIDE SEQUENCE [LARGE SCALE GENOMIC DNA]</scope>
    <source>
        <strain evidence="11">YM2019G1</strain>
    </source>
</reference>
<feature type="region of interest" description="Disordered" evidence="8">
    <location>
        <begin position="1"/>
        <end position="38"/>
    </location>
</feature>
<dbReference type="PANTHER" id="PTHR47995:SF18">
    <property type="entry name" value="TRANSCRIPTION FACTOR MYB65"/>
    <property type="match status" value="1"/>
</dbReference>
<feature type="domain" description="Myb-like" evidence="9">
    <location>
        <begin position="89"/>
        <end position="139"/>
    </location>
</feature>
<dbReference type="Pfam" id="PF00249">
    <property type="entry name" value="Myb_DNA-binding"/>
    <property type="match status" value="2"/>
</dbReference>
<dbReference type="PANTHER" id="PTHR47995">
    <property type="entry name" value="TRANSCRIPTION FACTOR MYB33-RELATED"/>
    <property type="match status" value="1"/>
</dbReference>
<dbReference type="SUPFAM" id="SSF46689">
    <property type="entry name" value="Homeodomain-like"/>
    <property type="match status" value="1"/>
</dbReference>
<dbReference type="InterPro" id="IPR009057">
    <property type="entry name" value="Homeodomain-like_sf"/>
</dbReference>
<gene>
    <name evidence="11" type="ORF">F3Y22_tig00111149pilonHSYRG00020</name>
</gene>
<feature type="domain" description="HTH myb-type" evidence="10">
    <location>
        <begin position="36"/>
        <end position="88"/>
    </location>
</feature>
<dbReference type="OrthoDB" id="2143914at2759"/>
<dbReference type="SMART" id="SM00717">
    <property type="entry name" value="SANT"/>
    <property type="match status" value="2"/>
</dbReference>
<accession>A0A6A2YXG6</accession>
<evidence type="ECO:0000256" key="3">
    <source>
        <dbReference type="ARBA" id="ARBA00023015"/>
    </source>
</evidence>
<dbReference type="GO" id="GO:0003677">
    <property type="term" value="F:DNA binding"/>
    <property type="evidence" value="ECO:0007669"/>
    <property type="project" value="UniProtKB-KW"/>
</dbReference>
<dbReference type="GO" id="GO:0080092">
    <property type="term" value="P:regulation of pollen tube growth"/>
    <property type="evidence" value="ECO:0007669"/>
    <property type="project" value="UniProtKB-ARBA"/>
</dbReference>
<dbReference type="AlphaFoldDB" id="A0A6A2YXG6"/>
<evidence type="ECO:0000256" key="4">
    <source>
        <dbReference type="ARBA" id="ARBA00023125"/>
    </source>
</evidence>
<dbReference type="Proteomes" id="UP000436088">
    <property type="component" value="Unassembled WGS sequence"/>
</dbReference>
<dbReference type="PROSITE" id="PS51294">
    <property type="entry name" value="HTH_MYB"/>
    <property type="match status" value="2"/>
</dbReference>
<keyword evidence="7" id="KW-0539">Nucleus</keyword>
<feature type="compositionally biased region" description="Low complexity" evidence="8">
    <location>
        <begin position="14"/>
        <end position="30"/>
    </location>
</feature>
<feature type="region of interest" description="Disordered" evidence="8">
    <location>
        <begin position="231"/>
        <end position="268"/>
    </location>
</feature>
<organism evidence="11 12">
    <name type="scientific">Hibiscus syriacus</name>
    <name type="common">Rose of Sharon</name>
    <dbReference type="NCBI Taxonomy" id="106335"/>
    <lineage>
        <taxon>Eukaryota</taxon>
        <taxon>Viridiplantae</taxon>
        <taxon>Streptophyta</taxon>
        <taxon>Embryophyta</taxon>
        <taxon>Tracheophyta</taxon>
        <taxon>Spermatophyta</taxon>
        <taxon>Magnoliopsida</taxon>
        <taxon>eudicotyledons</taxon>
        <taxon>Gunneridae</taxon>
        <taxon>Pentapetalae</taxon>
        <taxon>rosids</taxon>
        <taxon>malvids</taxon>
        <taxon>Malvales</taxon>
        <taxon>Malvaceae</taxon>
        <taxon>Malvoideae</taxon>
        <taxon>Hibiscus</taxon>
    </lineage>
</organism>
<evidence type="ECO:0000313" key="12">
    <source>
        <dbReference type="Proteomes" id="UP000436088"/>
    </source>
</evidence>
<evidence type="ECO:0000256" key="2">
    <source>
        <dbReference type="ARBA" id="ARBA00022737"/>
    </source>
</evidence>
<dbReference type="CDD" id="cd00167">
    <property type="entry name" value="SANT"/>
    <property type="match status" value="2"/>
</dbReference>
<name>A0A6A2YXG6_HIBSY</name>
<evidence type="ECO:0000256" key="6">
    <source>
        <dbReference type="ARBA" id="ARBA00023163"/>
    </source>
</evidence>
<feature type="compositionally biased region" description="Polar residues" evidence="8">
    <location>
        <begin position="231"/>
        <end position="245"/>
    </location>
</feature>
<dbReference type="InterPro" id="IPR001005">
    <property type="entry name" value="SANT/Myb"/>
</dbReference>
<dbReference type="FunFam" id="1.10.10.60:FF:000001">
    <property type="entry name" value="MYB-related transcription factor"/>
    <property type="match status" value="1"/>
</dbReference>
<sequence>MMMMGGNNQMSAQSEDGGSSGDNGMSNGNNGVRGDGMVLKKGPWTTAEDAVLTEYVRVNGEGNWNSIQKNTGLARCGKSCRLRWANHLRPNLKKGHFSPQEERTIIELHAKMGNKWARMAAQLPGRTDNEIKNYWNTRIKRRQRQGLPLYPRDIHPHYSQYPHHLHHNSQPQMLLPAPLPTTATTATSCFSFQTPIMSLHTSMMPSSLHPLHIPHRVSPLNFRYNPRLATTMSSPPNLHSLNSDSTPPPLNSPSGSTPPISSLPSPQNQPPFTTLPLFDYDFFHEKKRFKHDENHGNINNNNNFMLRFLPMENYSNRVALDVASSSSNNLYQPYIDSGLFYPFKTDQDGSSGDGLLEDMLQEAHMLAVKANGGGNEEMPKEMNGTATQQDQEEEEEDYSKLINDDGPTSMGMAINEWCNDSGESSERQPSAITDTENQLALANVQSRGNFP</sequence>
<evidence type="ECO:0000259" key="10">
    <source>
        <dbReference type="PROSITE" id="PS51294"/>
    </source>
</evidence>
<evidence type="ECO:0000256" key="5">
    <source>
        <dbReference type="ARBA" id="ARBA00023159"/>
    </source>
</evidence>
<dbReference type="GO" id="GO:0005634">
    <property type="term" value="C:nucleus"/>
    <property type="evidence" value="ECO:0007669"/>
    <property type="project" value="UniProtKB-SubCell"/>
</dbReference>
<dbReference type="Gene3D" id="1.10.10.60">
    <property type="entry name" value="Homeodomain-like"/>
    <property type="match status" value="2"/>
</dbReference>
<keyword evidence="6" id="KW-0804">Transcription</keyword>
<dbReference type="GO" id="GO:0003700">
    <property type="term" value="F:DNA-binding transcription factor activity"/>
    <property type="evidence" value="ECO:0007669"/>
    <property type="project" value="UniProtKB-ARBA"/>
</dbReference>
<feature type="compositionally biased region" description="Polar residues" evidence="8">
    <location>
        <begin position="252"/>
        <end position="268"/>
    </location>
</feature>
<keyword evidence="5" id="KW-0010">Activator</keyword>
<evidence type="ECO:0000256" key="8">
    <source>
        <dbReference type="SAM" id="MobiDB-lite"/>
    </source>
</evidence>
<keyword evidence="12" id="KW-1185">Reference proteome</keyword>
<dbReference type="GO" id="GO:0090406">
    <property type="term" value="C:pollen tube"/>
    <property type="evidence" value="ECO:0007669"/>
    <property type="project" value="UniProtKB-ARBA"/>
</dbReference>
<comment type="subcellular location">
    <subcellularLocation>
        <location evidence="1">Nucleus</location>
    </subcellularLocation>
</comment>
<feature type="domain" description="HTH myb-type" evidence="10">
    <location>
        <begin position="89"/>
        <end position="143"/>
    </location>
</feature>
<dbReference type="GO" id="GO:0045893">
    <property type="term" value="P:positive regulation of DNA-templated transcription"/>
    <property type="evidence" value="ECO:0007669"/>
    <property type="project" value="UniProtKB-ARBA"/>
</dbReference>
<feature type="domain" description="Myb-like" evidence="9">
    <location>
        <begin position="36"/>
        <end position="88"/>
    </location>
</feature>
<evidence type="ECO:0000259" key="9">
    <source>
        <dbReference type="PROSITE" id="PS50090"/>
    </source>
</evidence>
<evidence type="ECO:0000313" key="11">
    <source>
        <dbReference type="EMBL" id="KAE8684241.1"/>
    </source>
</evidence>
<dbReference type="EMBL" id="VEPZ02001247">
    <property type="protein sequence ID" value="KAE8684241.1"/>
    <property type="molecule type" value="Genomic_DNA"/>
</dbReference>
<keyword evidence="2" id="KW-0677">Repeat</keyword>
<dbReference type="GO" id="GO:0048235">
    <property type="term" value="P:pollen sperm cell differentiation"/>
    <property type="evidence" value="ECO:0007669"/>
    <property type="project" value="UniProtKB-ARBA"/>
</dbReference>
<keyword evidence="3" id="KW-0805">Transcription regulation</keyword>